<evidence type="ECO:0000313" key="1">
    <source>
        <dbReference type="EMBL" id="KAJ2989042.1"/>
    </source>
</evidence>
<proteinExistence type="predicted"/>
<comment type="caution">
    <text evidence="1">The sequence shown here is derived from an EMBL/GenBank/DDBJ whole genome shotgun (WGS) entry which is preliminary data.</text>
</comment>
<dbReference type="Proteomes" id="UP001143856">
    <property type="component" value="Unassembled WGS sequence"/>
</dbReference>
<keyword evidence="2" id="KW-1185">Reference proteome</keyword>
<protein>
    <submittedName>
        <fullName evidence="1">Uncharacterized protein</fullName>
    </submittedName>
</protein>
<reference evidence="1" key="1">
    <citation type="submission" date="2022-10" db="EMBL/GenBank/DDBJ databases">
        <title>Genome Sequence of Xylaria curta.</title>
        <authorList>
            <person name="Buettner E."/>
        </authorList>
    </citation>
    <scope>NUCLEOTIDE SEQUENCE</scope>
    <source>
        <strain evidence="1">Babe10</strain>
    </source>
</reference>
<dbReference type="EMBL" id="JAPDGR010000575">
    <property type="protein sequence ID" value="KAJ2989042.1"/>
    <property type="molecule type" value="Genomic_DNA"/>
</dbReference>
<evidence type="ECO:0000313" key="2">
    <source>
        <dbReference type="Proteomes" id="UP001143856"/>
    </source>
</evidence>
<accession>A0ACC1PAV5</accession>
<name>A0ACC1PAV5_9PEZI</name>
<sequence length="227" mass="23859">MEDMLSAQEIASHCSPSSCWIVVDDKVYDVTSYLNEHPGGSAVLVKQGGTDATAEFRKIHSPDVLGYLPKDACLGTITAAARVALPISSASAESAAGADVAAELPHISSVVVANDFETVAKVVVPTKTWSYISSSANDGSSLRGNLASWAAVRFRPRIFRDVTTVDPQTSILGTVSAFPFYVSPMGQLGRGHPVRELGVAGLGRRGVHGVMSTESTAKMEGHRGRSS</sequence>
<gene>
    <name evidence="1" type="ORF">NUW58_g3669</name>
</gene>
<organism evidence="1 2">
    <name type="scientific">Xylaria curta</name>
    <dbReference type="NCBI Taxonomy" id="42375"/>
    <lineage>
        <taxon>Eukaryota</taxon>
        <taxon>Fungi</taxon>
        <taxon>Dikarya</taxon>
        <taxon>Ascomycota</taxon>
        <taxon>Pezizomycotina</taxon>
        <taxon>Sordariomycetes</taxon>
        <taxon>Xylariomycetidae</taxon>
        <taxon>Xylariales</taxon>
        <taxon>Xylariaceae</taxon>
        <taxon>Xylaria</taxon>
    </lineage>
</organism>